<name>A0ABW5R0L2_9BACL</name>
<accession>A0ABW5R0L2</accession>
<dbReference type="Pfam" id="PF00440">
    <property type="entry name" value="TetR_N"/>
    <property type="match status" value="1"/>
</dbReference>
<reference evidence="5" key="1">
    <citation type="journal article" date="2019" name="Int. J. Syst. Evol. Microbiol.">
        <title>The Global Catalogue of Microorganisms (GCM) 10K type strain sequencing project: providing services to taxonomists for standard genome sequencing and annotation.</title>
        <authorList>
            <consortium name="The Broad Institute Genomics Platform"/>
            <consortium name="The Broad Institute Genome Sequencing Center for Infectious Disease"/>
            <person name="Wu L."/>
            <person name="Ma J."/>
        </authorList>
    </citation>
    <scope>NUCLEOTIDE SEQUENCE [LARGE SCALE GENOMIC DNA]</scope>
    <source>
        <strain evidence="5">TISTR 1827</strain>
    </source>
</reference>
<evidence type="ECO:0000256" key="1">
    <source>
        <dbReference type="ARBA" id="ARBA00023125"/>
    </source>
</evidence>
<dbReference type="Gene3D" id="1.10.357.10">
    <property type="entry name" value="Tetracycline Repressor, domain 2"/>
    <property type="match status" value="1"/>
</dbReference>
<feature type="DNA-binding region" description="H-T-H motif" evidence="2">
    <location>
        <begin position="38"/>
        <end position="57"/>
    </location>
</feature>
<protein>
    <submittedName>
        <fullName evidence="4">TetR/AcrR family transcriptional regulator</fullName>
    </submittedName>
</protein>
<dbReference type="InterPro" id="IPR050624">
    <property type="entry name" value="HTH-type_Tx_Regulator"/>
</dbReference>
<dbReference type="SUPFAM" id="SSF46689">
    <property type="entry name" value="Homeodomain-like"/>
    <property type="match status" value="1"/>
</dbReference>
<dbReference type="EMBL" id="JBHUMY010000019">
    <property type="protein sequence ID" value="MFD2661880.1"/>
    <property type="molecule type" value="Genomic_DNA"/>
</dbReference>
<evidence type="ECO:0000313" key="4">
    <source>
        <dbReference type="EMBL" id="MFD2661880.1"/>
    </source>
</evidence>
<feature type="domain" description="HTH tetR-type" evidence="3">
    <location>
        <begin position="15"/>
        <end position="75"/>
    </location>
</feature>
<evidence type="ECO:0000259" key="3">
    <source>
        <dbReference type="PROSITE" id="PS50977"/>
    </source>
</evidence>
<sequence>MKEYVERNLRQEQAAETREKLLAAAKSLFAEKGYHATPVRAINRKLNMGDGILYHYFPGGKREILLVLLQESFENRIKILNQTNEETEQMPLEDVLNLVFTRAQELFMTDKELMRILIRESDILDLREIVQLSSMIRERVNWLTDFLERRYEKGEIRKIDFKMGAVQMMTMSMLIFSDTFIGLNLLGEFDPSNYRKQLIRYLMDLWKPTEQ</sequence>
<dbReference type="PROSITE" id="PS50977">
    <property type="entry name" value="HTH_TETR_2"/>
    <property type="match status" value="1"/>
</dbReference>
<evidence type="ECO:0000313" key="5">
    <source>
        <dbReference type="Proteomes" id="UP001597493"/>
    </source>
</evidence>
<dbReference type="RefSeq" id="WP_379275371.1">
    <property type="nucleotide sequence ID" value="NZ_JBHUGT010000033.1"/>
</dbReference>
<dbReference type="PANTHER" id="PTHR43479:SF11">
    <property type="entry name" value="ACREF_ENVCD OPERON REPRESSOR-RELATED"/>
    <property type="match status" value="1"/>
</dbReference>
<comment type="caution">
    <text evidence="4">The sequence shown here is derived from an EMBL/GenBank/DDBJ whole genome shotgun (WGS) entry which is preliminary data.</text>
</comment>
<proteinExistence type="predicted"/>
<dbReference type="InterPro" id="IPR009057">
    <property type="entry name" value="Homeodomain-like_sf"/>
</dbReference>
<organism evidence="4 5">
    <name type="scientific">Paenibacillus thailandensis</name>
    <dbReference type="NCBI Taxonomy" id="393250"/>
    <lineage>
        <taxon>Bacteria</taxon>
        <taxon>Bacillati</taxon>
        <taxon>Bacillota</taxon>
        <taxon>Bacilli</taxon>
        <taxon>Bacillales</taxon>
        <taxon>Paenibacillaceae</taxon>
        <taxon>Paenibacillus</taxon>
    </lineage>
</organism>
<dbReference type="Proteomes" id="UP001597493">
    <property type="component" value="Unassembled WGS sequence"/>
</dbReference>
<evidence type="ECO:0000256" key="2">
    <source>
        <dbReference type="PROSITE-ProRule" id="PRU00335"/>
    </source>
</evidence>
<dbReference type="InterPro" id="IPR001647">
    <property type="entry name" value="HTH_TetR"/>
</dbReference>
<keyword evidence="5" id="KW-1185">Reference proteome</keyword>
<dbReference type="SUPFAM" id="SSF48498">
    <property type="entry name" value="Tetracyclin repressor-like, C-terminal domain"/>
    <property type="match status" value="1"/>
</dbReference>
<dbReference type="PANTHER" id="PTHR43479">
    <property type="entry name" value="ACREF/ENVCD OPERON REPRESSOR-RELATED"/>
    <property type="match status" value="1"/>
</dbReference>
<keyword evidence="1 2" id="KW-0238">DNA-binding</keyword>
<dbReference type="InterPro" id="IPR036271">
    <property type="entry name" value="Tet_transcr_reg_TetR-rel_C_sf"/>
</dbReference>
<gene>
    <name evidence="4" type="ORF">ACFSW5_16620</name>
</gene>